<keyword evidence="2 7" id="KW-0813">Transport</keyword>
<evidence type="ECO:0000313" key="10">
    <source>
        <dbReference type="EMBL" id="GAA1560931.1"/>
    </source>
</evidence>
<dbReference type="RefSeq" id="WP_344232836.1">
    <property type="nucleotide sequence ID" value="NZ_BAAAPH010000004.1"/>
</dbReference>
<evidence type="ECO:0000313" key="11">
    <source>
        <dbReference type="Proteomes" id="UP001501705"/>
    </source>
</evidence>
<keyword evidence="5 7" id="KW-1133">Transmembrane helix</keyword>
<dbReference type="Proteomes" id="UP001501705">
    <property type="component" value="Unassembled WGS sequence"/>
</dbReference>
<proteinExistence type="inferred from homology"/>
<feature type="transmembrane region" description="Helical" evidence="7">
    <location>
        <begin position="126"/>
        <end position="146"/>
    </location>
</feature>
<feature type="transmembrane region" description="Helical" evidence="7">
    <location>
        <begin position="59"/>
        <end position="83"/>
    </location>
</feature>
<evidence type="ECO:0000256" key="3">
    <source>
        <dbReference type="ARBA" id="ARBA00022475"/>
    </source>
</evidence>
<evidence type="ECO:0000256" key="5">
    <source>
        <dbReference type="ARBA" id="ARBA00022989"/>
    </source>
</evidence>
<name>A0ABN2CM38_9ACTN</name>
<feature type="domain" description="ABC transmembrane type-1" evidence="9">
    <location>
        <begin position="59"/>
        <end position="261"/>
    </location>
</feature>
<reference evidence="10 11" key="1">
    <citation type="journal article" date="2019" name="Int. J. Syst. Evol. Microbiol.">
        <title>The Global Catalogue of Microorganisms (GCM) 10K type strain sequencing project: providing services to taxonomists for standard genome sequencing and annotation.</title>
        <authorList>
            <consortium name="The Broad Institute Genomics Platform"/>
            <consortium name="The Broad Institute Genome Sequencing Center for Infectious Disease"/>
            <person name="Wu L."/>
            <person name="Ma J."/>
        </authorList>
    </citation>
    <scope>NUCLEOTIDE SEQUENCE [LARGE SCALE GENOMIC DNA]</scope>
    <source>
        <strain evidence="10 11">JCM 15572</strain>
    </source>
</reference>
<sequence length="276" mass="29897">MVLTLCCLVVVGPFLAVISTSFAGNDQVNHAGGLVLWPSHPTLAAYEQLLSGGVVTRALFVSLSVTAVGTALSLLCTTTLAYALARMKSVLSKPLLLIILFTLFFTPGIIPSYLMVKQLHLLNSYWSLILPVLVSGFNVIVMRAFFLEIPQEILDAAHIDGAGELATLVRIVLPLSRAILAVIGLFYAVGYWNSFFTALLYLNDTNKWPLQLILRTYVVTGDPIGNEISSTSSALMPSQQSLQMAILVISLIPIMVLYPFIRRHFGSGLMLGAVKG</sequence>
<keyword evidence="4 7" id="KW-0812">Transmembrane</keyword>
<dbReference type="Pfam" id="PF00528">
    <property type="entry name" value="BPD_transp_1"/>
    <property type="match status" value="1"/>
</dbReference>
<comment type="subcellular location">
    <subcellularLocation>
        <location evidence="1 7">Cell membrane</location>
        <topology evidence="1 7">Multi-pass membrane protein</topology>
    </subcellularLocation>
</comment>
<dbReference type="PROSITE" id="PS50928">
    <property type="entry name" value="ABC_TM1"/>
    <property type="match status" value="1"/>
</dbReference>
<evidence type="ECO:0000256" key="1">
    <source>
        <dbReference type="ARBA" id="ARBA00004651"/>
    </source>
</evidence>
<evidence type="ECO:0000256" key="6">
    <source>
        <dbReference type="ARBA" id="ARBA00023136"/>
    </source>
</evidence>
<comment type="caution">
    <text evidence="10">The sequence shown here is derived from an EMBL/GenBank/DDBJ whole genome shotgun (WGS) entry which is preliminary data.</text>
</comment>
<dbReference type="PANTHER" id="PTHR43744:SF9">
    <property type="entry name" value="POLYGALACTURONAN_RHAMNOGALACTURONAN TRANSPORT SYSTEM PERMEASE PROTEIN YTCP"/>
    <property type="match status" value="1"/>
</dbReference>
<feature type="transmembrane region" description="Helical" evidence="7">
    <location>
        <begin position="178"/>
        <end position="202"/>
    </location>
</feature>
<keyword evidence="6 7" id="KW-0472">Membrane</keyword>
<keyword evidence="3" id="KW-1003">Cell membrane</keyword>
<feature type="signal peptide" evidence="8">
    <location>
        <begin position="1"/>
        <end position="23"/>
    </location>
</feature>
<dbReference type="Gene3D" id="1.10.3720.10">
    <property type="entry name" value="MetI-like"/>
    <property type="match status" value="1"/>
</dbReference>
<dbReference type="InterPro" id="IPR035906">
    <property type="entry name" value="MetI-like_sf"/>
</dbReference>
<keyword evidence="11" id="KW-1185">Reference proteome</keyword>
<keyword evidence="8" id="KW-0732">Signal</keyword>
<feature type="transmembrane region" description="Helical" evidence="7">
    <location>
        <begin position="95"/>
        <end position="114"/>
    </location>
</feature>
<gene>
    <name evidence="10" type="ORF">GCM10009804_17170</name>
</gene>
<evidence type="ECO:0000256" key="4">
    <source>
        <dbReference type="ARBA" id="ARBA00022692"/>
    </source>
</evidence>
<evidence type="ECO:0000256" key="7">
    <source>
        <dbReference type="RuleBase" id="RU363032"/>
    </source>
</evidence>
<protein>
    <submittedName>
        <fullName evidence="10">Carbohydrate ABC transporter permease</fullName>
    </submittedName>
</protein>
<evidence type="ECO:0000256" key="2">
    <source>
        <dbReference type="ARBA" id="ARBA00022448"/>
    </source>
</evidence>
<organism evidence="10 11">
    <name type="scientific">Kribbella hippodromi</name>
    <dbReference type="NCBI Taxonomy" id="434347"/>
    <lineage>
        <taxon>Bacteria</taxon>
        <taxon>Bacillati</taxon>
        <taxon>Actinomycetota</taxon>
        <taxon>Actinomycetes</taxon>
        <taxon>Propionibacteriales</taxon>
        <taxon>Kribbellaceae</taxon>
        <taxon>Kribbella</taxon>
    </lineage>
</organism>
<accession>A0ABN2CM38</accession>
<dbReference type="PANTHER" id="PTHR43744">
    <property type="entry name" value="ABC TRANSPORTER PERMEASE PROTEIN MG189-RELATED-RELATED"/>
    <property type="match status" value="1"/>
</dbReference>
<evidence type="ECO:0000259" key="9">
    <source>
        <dbReference type="PROSITE" id="PS50928"/>
    </source>
</evidence>
<feature type="chain" id="PRO_5045867694" evidence="8">
    <location>
        <begin position="24"/>
        <end position="276"/>
    </location>
</feature>
<feature type="transmembrane region" description="Helical" evidence="7">
    <location>
        <begin position="242"/>
        <end position="261"/>
    </location>
</feature>
<evidence type="ECO:0000256" key="8">
    <source>
        <dbReference type="SAM" id="SignalP"/>
    </source>
</evidence>
<dbReference type="CDD" id="cd06261">
    <property type="entry name" value="TM_PBP2"/>
    <property type="match status" value="1"/>
</dbReference>
<dbReference type="EMBL" id="BAAAPH010000004">
    <property type="protein sequence ID" value="GAA1560931.1"/>
    <property type="molecule type" value="Genomic_DNA"/>
</dbReference>
<dbReference type="InterPro" id="IPR000515">
    <property type="entry name" value="MetI-like"/>
</dbReference>
<dbReference type="SUPFAM" id="SSF161098">
    <property type="entry name" value="MetI-like"/>
    <property type="match status" value="1"/>
</dbReference>
<comment type="similarity">
    <text evidence="7">Belongs to the binding-protein-dependent transport system permease family.</text>
</comment>